<protein>
    <submittedName>
        <fullName evidence="6">Arabinogalactan oligomer / maltooligosaccharide transport system substrate-binding protein</fullName>
    </submittedName>
</protein>
<evidence type="ECO:0000256" key="4">
    <source>
        <dbReference type="ARBA" id="ARBA00022729"/>
    </source>
</evidence>
<sequence>MRRSIGTTTAALAALTLAVTACGGGDGGDGGGAAAADGELSGTITYWDTSNETEAQVFKAIAEEFATQHPGVTVDYVNIGFDDAQNRFKNAAAANEAPDVMRTEVAWVADFASLGYLWPLDETPALENQEDFLPQAWASTQYEGATYAVPQVIDTLALFYNKQLLADAGVEVPQTLDDVKASVPDFEGVGAVPLYMRGDDPYWFLPFLYGEGGDMVDAEEHEVTIDNDAGIAAFTRMQDMVTSGAAITDTSDGWENMMSAFSKGDVAMMVNGPWAINDAVTGLGDNLGVAPVPAGSAAQAAPQGGWNYAVYAGTPENESPAVFEFVKYMSSAATQQRITEELSLLPTRTSVYEVPSVQGNEMVQFFKPAVDVAHERPWIPQAQSLFEPIGDNVEAMLIGSVSPEKAAQQTGDAYRDVLDDWLD</sequence>
<dbReference type="GO" id="GO:0015144">
    <property type="term" value="F:carbohydrate transmembrane transporter activity"/>
    <property type="evidence" value="ECO:0007669"/>
    <property type="project" value="InterPro"/>
</dbReference>
<dbReference type="SUPFAM" id="SSF53850">
    <property type="entry name" value="Periplasmic binding protein-like II"/>
    <property type="match status" value="1"/>
</dbReference>
<evidence type="ECO:0000313" key="7">
    <source>
        <dbReference type="Proteomes" id="UP000198873"/>
    </source>
</evidence>
<name>A0A1I6RS76_9ACTN</name>
<organism evidence="6 7">
    <name type="scientific">Streptomyces harbinensis</name>
    <dbReference type="NCBI Taxonomy" id="1176198"/>
    <lineage>
        <taxon>Bacteria</taxon>
        <taxon>Bacillati</taxon>
        <taxon>Actinomycetota</taxon>
        <taxon>Actinomycetes</taxon>
        <taxon>Kitasatosporales</taxon>
        <taxon>Streptomycetaceae</taxon>
        <taxon>Streptomyces</taxon>
    </lineage>
</organism>
<evidence type="ECO:0000313" key="6">
    <source>
        <dbReference type="EMBL" id="SFS67534.1"/>
    </source>
</evidence>
<dbReference type="InterPro" id="IPR006059">
    <property type="entry name" value="SBP"/>
</dbReference>
<dbReference type="Proteomes" id="UP000198873">
    <property type="component" value="Unassembled WGS sequence"/>
</dbReference>
<keyword evidence="2" id="KW-0813">Transport</keyword>
<dbReference type="RefSeq" id="WP_019432965.1">
    <property type="nucleotide sequence ID" value="NZ_CP054938.1"/>
</dbReference>
<dbReference type="GO" id="GO:0055052">
    <property type="term" value="C:ATP-binding cassette (ABC) transporter complex, substrate-binding subunit-containing"/>
    <property type="evidence" value="ECO:0007669"/>
    <property type="project" value="TreeGrafter"/>
</dbReference>
<reference evidence="7" key="1">
    <citation type="submission" date="2016-10" db="EMBL/GenBank/DDBJ databases">
        <authorList>
            <person name="Varghese N."/>
            <person name="Submissions S."/>
        </authorList>
    </citation>
    <scope>NUCLEOTIDE SEQUENCE [LARGE SCALE GENOMIC DNA]</scope>
    <source>
        <strain evidence="7">CGMCC 4.7047</strain>
    </source>
</reference>
<dbReference type="STRING" id="1176198.SAMN05444716_103336"/>
<feature type="signal peptide" evidence="5">
    <location>
        <begin position="1"/>
        <end position="21"/>
    </location>
</feature>
<dbReference type="PANTHER" id="PTHR30061:SF50">
    <property type="entry name" value="MALTOSE_MALTODEXTRIN-BINDING PERIPLASMIC PROTEIN"/>
    <property type="match status" value="1"/>
</dbReference>
<evidence type="ECO:0000256" key="2">
    <source>
        <dbReference type="ARBA" id="ARBA00022448"/>
    </source>
</evidence>
<dbReference type="GO" id="GO:1901982">
    <property type="term" value="F:maltose binding"/>
    <property type="evidence" value="ECO:0007669"/>
    <property type="project" value="TreeGrafter"/>
</dbReference>
<dbReference type="PANTHER" id="PTHR30061">
    <property type="entry name" value="MALTOSE-BINDING PERIPLASMIC PROTEIN"/>
    <property type="match status" value="1"/>
</dbReference>
<proteinExistence type="inferred from homology"/>
<evidence type="ECO:0000256" key="5">
    <source>
        <dbReference type="SAM" id="SignalP"/>
    </source>
</evidence>
<dbReference type="PRINTS" id="PR00181">
    <property type="entry name" value="MALTOSEBP"/>
</dbReference>
<dbReference type="Gene3D" id="3.40.190.10">
    <property type="entry name" value="Periplasmic binding protein-like II"/>
    <property type="match status" value="2"/>
</dbReference>
<dbReference type="GO" id="GO:0042956">
    <property type="term" value="P:maltodextrin transmembrane transport"/>
    <property type="evidence" value="ECO:0007669"/>
    <property type="project" value="TreeGrafter"/>
</dbReference>
<dbReference type="PROSITE" id="PS51257">
    <property type="entry name" value="PROKAR_LIPOPROTEIN"/>
    <property type="match status" value="1"/>
</dbReference>
<dbReference type="AlphaFoldDB" id="A0A1I6RS76"/>
<keyword evidence="3" id="KW-0762">Sugar transport</keyword>
<keyword evidence="7" id="KW-1185">Reference proteome</keyword>
<comment type="similarity">
    <text evidence="1">Belongs to the bacterial solute-binding protein 1 family.</text>
</comment>
<evidence type="ECO:0000256" key="1">
    <source>
        <dbReference type="ARBA" id="ARBA00008520"/>
    </source>
</evidence>
<dbReference type="EMBL" id="FPAB01000003">
    <property type="protein sequence ID" value="SFS67534.1"/>
    <property type="molecule type" value="Genomic_DNA"/>
</dbReference>
<dbReference type="InterPro" id="IPR006060">
    <property type="entry name" value="Maltose/Cyclodextrin-bd"/>
</dbReference>
<gene>
    <name evidence="6" type="ORF">SAMN05444716_103336</name>
</gene>
<accession>A0A1I6RS76</accession>
<feature type="chain" id="PRO_5044373216" evidence="5">
    <location>
        <begin position="22"/>
        <end position="423"/>
    </location>
</feature>
<evidence type="ECO:0000256" key="3">
    <source>
        <dbReference type="ARBA" id="ARBA00022597"/>
    </source>
</evidence>
<dbReference type="GO" id="GO:0015768">
    <property type="term" value="P:maltose transport"/>
    <property type="evidence" value="ECO:0007669"/>
    <property type="project" value="TreeGrafter"/>
</dbReference>
<dbReference type="Pfam" id="PF01547">
    <property type="entry name" value="SBP_bac_1"/>
    <property type="match status" value="1"/>
</dbReference>
<keyword evidence="4 5" id="KW-0732">Signal</keyword>